<reference evidence="2" key="1">
    <citation type="submission" date="2018-05" db="EMBL/GenBank/DDBJ databases">
        <authorList>
            <person name="Lanie J.A."/>
            <person name="Ng W.-L."/>
            <person name="Kazmierczak K.M."/>
            <person name="Andrzejewski T.M."/>
            <person name="Davidsen T.M."/>
            <person name="Wayne K.J."/>
            <person name="Tettelin H."/>
            <person name="Glass J.I."/>
            <person name="Rusch D."/>
            <person name="Podicherti R."/>
            <person name="Tsui H.-C.T."/>
            <person name="Winkler M.E."/>
        </authorList>
    </citation>
    <scope>NUCLEOTIDE SEQUENCE</scope>
</reference>
<organism evidence="2">
    <name type="scientific">marine metagenome</name>
    <dbReference type="NCBI Taxonomy" id="408172"/>
    <lineage>
        <taxon>unclassified sequences</taxon>
        <taxon>metagenomes</taxon>
        <taxon>ecological metagenomes</taxon>
    </lineage>
</organism>
<gene>
    <name evidence="2" type="ORF">METZ01_LOCUS276334</name>
</gene>
<dbReference type="AlphaFoldDB" id="A0A382KG30"/>
<feature type="non-terminal residue" evidence="2">
    <location>
        <position position="248"/>
    </location>
</feature>
<evidence type="ECO:0000313" key="2">
    <source>
        <dbReference type="EMBL" id="SVC23480.1"/>
    </source>
</evidence>
<dbReference type="Pfam" id="PF06452">
    <property type="entry name" value="CBM9_1"/>
    <property type="match status" value="1"/>
</dbReference>
<sequence>MFSYKWLICRMGLSVAIAPGLLIATAVGAQVPGDPDNSESLRENEEIVSLRLPAPRTLDANRELTIEVDGILDDAAWADARVFTGFTQQEPVEGDPAEYDTEVRVLFGDGAIWIGARMWDDHPEGIDARLARRDAFGTFDSFGIMLDPNLDGLTGYGFRVSAANVQSDFYFFNDTSVDQAWDAVWSSEVAVDESGWTAEFRVPLSQFRYEASDEVQTWGANFTRFRVANNERSYYALVSRLRRGMVSQ</sequence>
<proteinExistence type="predicted"/>
<dbReference type="EMBL" id="UINC01080495">
    <property type="protein sequence ID" value="SVC23480.1"/>
    <property type="molecule type" value="Genomic_DNA"/>
</dbReference>
<dbReference type="Gene3D" id="2.60.40.1190">
    <property type="match status" value="1"/>
</dbReference>
<accession>A0A382KG30</accession>
<dbReference type="GO" id="GO:0004553">
    <property type="term" value="F:hydrolase activity, hydrolyzing O-glycosyl compounds"/>
    <property type="evidence" value="ECO:0007669"/>
    <property type="project" value="InterPro"/>
</dbReference>
<dbReference type="SUPFAM" id="SSF49344">
    <property type="entry name" value="CBD9-like"/>
    <property type="match status" value="1"/>
</dbReference>
<evidence type="ECO:0000259" key="1">
    <source>
        <dbReference type="Pfam" id="PF06452"/>
    </source>
</evidence>
<dbReference type="GO" id="GO:0016052">
    <property type="term" value="P:carbohydrate catabolic process"/>
    <property type="evidence" value="ECO:0007669"/>
    <property type="project" value="InterPro"/>
</dbReference>
<dbReference type="CDD" id="cd09618">
    <property type="entry name" value="CBM9_like_2"/>
    <property type="match status" value="1"/>
</dbReference>
<protein>
    <recommendedName>
        <fullName evidence="1">Carbohydrate-binding domain-containing protein</fullName>
    </recommendedName>
</protein>
<name>A0A382KG30_9ZZZZ</name>
<feature type="domain" description="Carbohydrate-binding" evidence="1">
    <location>
        <begin position="68"/>
        <end position="219"/>
    </location>
</feature>
<dbReference type="GO" id="GO:0030246">
    <property type="term" value="F:carbohydrate binding"/>
    <property type="evidence" value="ECO:0007669"/>
    <property type="project" value="InterPro"/>
</dbReference>
<dbReference type="InterPro" id="IPR010502">
    <property type="entry name" value="Carb-bd_dom_fam9"/>
</dbReference>